<proteinExistence type="inferred from homology"/>
<dbReference type="PANTHER" id="PTHR42760">
    <property type="entry name" value="SHORT-CHAIN DEHYDROGENASES/REDUCTASES FAMILY MEMBER"/>
    <property type="match status" value="1"/>
</dbReference>
<dbReference type="Proteomes" id="UP001185863">
    <property type="component" value="Unassembled WGS sequence"/>
</dbReference>
<dbReference type="InterPro" id="IPR057326">
    <property type="entry name" value="KR_dom"/>
</dbReference>
<dbReference type="InterPro" id="IPR002347">
    <property type="entry name" value="SDR_fam"/>
</dbReference>
<evidence type="ECO:0000256" key="3">
    <source>
        <dbReference type="RuleBase" id="RU000363"/>
    </source>
</evidence>
<evidence type="ECO:0000259" key="4">
    <source>
        <dbReference type="SMART" id="SM00822"/>
    </source>
</evidence>
<dbReference type="PROSITE" id="PS00061">
    <property type="entry name" value="ADH_SHORT"/>
    <property type="match status" value="1"/>
</dbReference>
<dbReference type="NCBIfam" id="NF009466">
    <property type="entry name" value="PRK12826.1-2"/>
    <property type="match status" value="1"/>
</dbReference>
<protein>
    <submittedName>
        <fullName evidence="5">SDR family NAD(P)-dependent oxidoreductase</fullName>
    </submittedName>
</protein>
<dbReference type="FunFam" id="3.40.50.720:FF:000084">
    <property type="entry name" value="Short-chain dehydrogenase reductase"/>
    <property type="match status" value="1"/>
</dbReference>
<dbReference type="RefSeq" id="WP_317745645.1">
    <property type="nucleotide sequence ID" value="NZ_JAWLUP010000006.1"/>
</dbReference>
<dbReference type="AlphaFoldDB" id="A0AAE4UWR8"/>
<dbReference type="Pfam" id="PF00106">
    <property type="entry name" value="adh_short"/>
    <property type="match status" value="1"/>
</dbReference>
<dbReference type="InterPro" id="IPR020904">
    <property type="entry name" value="Sc_DH/Rdtase_CS"/>
</dbReference>
<dbReference type="PANTHER" id="PTHR42760:SF133">
    <property type="entry name" value="3-OXOACYL-[ACYL-CARRIER-PROTEIN] REDUCTASE"/>
    <property type="match status" value="1"/>
</dbReference>
<reference evidence="5" key="1">
    <citation type="submission" date="2023-10" db="EMBL/GenBank/DDBJ databases">
        <title>Development of a sustainable strategy for remediation of hydrocarbon-contaminated territories based on the waste exchange concept.</title>
        <authorList>
            <person name="Krivoruchko A."/>
        </authorList>
    </citation>
    <scope>NUCLEOTIDE SEQUENCE</scope>
    <source>
        <strain evidence="5">IEGM 68</strain>
    </source>
</reference>
<dbReference type="GO" id="GO:0016616">
    <property type="term" value="F:oxidoreductase activity, acting on the CH-OH group of donors, NAD or NADP as acceptor"/>
    <property type="evidence" value="ECO:0007669"/>
    <property type="project" value="TreeGrafter"/>
</dbReference>
<sequence length="255" mass="26700">MRRFEDKVVVVTGGGGGIGRACAARFAAEGARVAVVDRDHATAAEAVSDVRSAGGTAESFVVDITDSAAVDSCAEAIVHSLGEIDVLVNNAGVHSTALIHKITDDEWRRMLDINLSGSFFFARAAQASMVKQRAGRIVNVTSQASIGTERGFVHYAAAKAGVMGMTRSLALDLGPFGITVNAVGPGHVETPLTHHLAEAAGMDYADIRAEQIRRNAVPRVAQPEDLAGVISFLASDDARHMTGQVLWVTGRPNGA</sequence>
<dbReference type="PRINTS" id="PR00080">
    <property type="entry name" value="SDRFAMILY"/>
</dbReference>
<dbReference type="SMART" id="SM00822">
    <property type="entry name" value="PKS_KR"/>
    <property type="match status" value="1"/>
</dbReference>
<dbReference type="Gene3D" id="3.40.50.720">
    <property type="entry name" value="NAD(P)-binding Rossmann-like Domain"/>
    <property type="match status" value="1"/>
</dbReference>
<keyword evidence="2" id="KW-0560">Oxidoreductase</keyword>
<evidence type="ECO:0000256" key="2">
    <source>
        <dbReference type="ARBA" id="ARBA00023002"/>
    </source>
</evidence>
<dbReference type="SUPFAM" id="SSF51735">
    <property type="entry name" value="NAD(P)-binding Rossmann-fold domains"/>
    <property type="match status" value="1"/>
</dbReference>
<feature type="domain" description="Ketoreductase" evidence="4">
    <location>
        <begin position="7"/>
        <end position="186"/>
    </location>
</feature>
<evidence type="ECO:0000256" key="1">
    <source>
        <dbReference type="ARBA" id="ARBA00006484"/>
    </source>
</evidence>
<evidence type="ECO:0000313" key="6">
    <source>
        <dbReference type="Proteomes" id="UP001185863"/>
    </source>
</evidence>
<organism evidence="5 6">
    <name type="scientific">Rhodococcus oxybenzonivorans</name>
    <dbReference type="NCBI Taxonomy" id="1990687"/>
    <lineage>
        <taxon>Bacteria</taxon>
        <taxon>Bacillati</taxon>
        <taxon>Actinomycetota</taxon>
        <taxon>Actinomycetes</taxon>
        <taxon>Mycobacteriales</taxon>
        <taxon>Nocardiaceae</taxon>
        <taxon>Rhodococcus</taxon>
    </lineage>
</organism>
<name>A0AAE4UWR8_9NOCA</name>
<evidence type="ECO:0000313" key="5">
    <source>
        <dbReference type="EMBL" id="MDV7263944.1"/>
    </source>
</evidence>
<comment type="similarity">
    <text evidence="1 3">Belongs to the short-chain dehydrogenases/reductases (SDR) family.</text>
</comment>
<dbReference type="PRINTS" id="PR00081">
    <property type="entry name" value="GDHRDH"/>
</dbReference>
<comment type="caution">
    <text evidence="5">The sequence shown here is derived from an EMBL/GenBank/DDBJ whole genome shotgun (WGS) entry which is preliminary data.</text>
</comment>
<accession>A0AAE4UWR8</accession>
<dbReference type="InterPro" id="IPR036291">
    <property type="entry name" value="NAD(P)-bd_dom_sf"/>
</dbReference>
<gene>
    <name evidence="5" type="ORF">R4315_05145</name>
</gene>
<dbReference type="EMBL" id="JAWLUP010000006">
    <property type="protein sequence ID" value="MDV7263944.1"/>
    <property type="molecule type" value="Genomic_DNA"/>
</dbReference>